<dbReference type="InParanoid" id="D8M0Y6"/>
<reference evidence="2" key="1">
    <citation type="submission" date="2010-02" db="EMBL/GenBank/DDBJ databases">
        <title>Sequencing and annotation of the Blastocystis hominis genome.</title>
        <authorList>
            <person name="Wincker P."/>
        </authorList>
    </citation>
    <scope>NUCLEOTIDE SEQUENCE</scope>
    <source>
        <strain evidence="2">Singapore isolate B</strain>
    </source>
</reference>
<evidence type="ECO:0000256" key="1">
    <source>
        <dbReference type="SAM" id="SignalP"/>
    </source>
</evidence>
<dbReference type="Proteomes" id="UP000008312">
    <property type="component" value="Unassembled WGS sequence"/>
</dbReference>
<dbReference type="RefSeq" id="XP_012895773.1">
    <property type="nucleotide sequence ID" value="XM_013040319.1"/>
</dbReference>
<gene>
    <name evidence="2" type="ORF">GSBLH_T00001845001</name>
</gene>
<proteinExistence type="predicted"/>
<accession>D8M0Y6</accession>
<dbReference type="GeneID" id="24919070"/>
<keyword evidence="1" id="KW-0732">Signal</keyword>
<feature type="signal peptide" evidence="1">
    <location>
        <begin position="1"/>
        <end position="31"/>
    </location>
</feature>
<dbReference type="EMBL" id="FN668644">
    <property type="protein sequence ID" value="CBK21725.2"/>
    <property type="molecule type" value="Genomic_DNA"/>
</dbReference>
<keyword evidence="3" id="KW-1185">Reference proteome</keyword>
<sequence>MGRYQRKKNRKMNWRTLVRFLTLFLHWQVQPQWCSNLHEQMQRTGMIGVPPPSNDDSYWMM</sequence>
<name>D8M0Y6_BLAHO</name>
<dbReference type="AlphaFoldDB" id="D8M0Y6"/>
<protein>
    <submittedName>
        <fullName evidence="2">Uncharacterized protein</fullName>
    </submittedName>
</protein>
<evidence type="ECO:0000313" key="3">
    <source>
        <dbReference type="Proteomes" id="UP000008312"/>
    </source>
</evidence>
<organism evidence="2">
    <name type="scientific">Blastocystis hominis</name>
    <dbReference type="NCBI Taxonomy" id="12968"/>
    <lineage>
        <taxon>Eukaryota</taxon>
        <taxon>Sar</taxon>
        <taxon>Stramenopiles</taxon>
        <taxon>Bigyra</taxon>
        <taxon>Opalozoa</taxon>
        <taxon>Opalinata</taxon>
        <taxon>Blastocystidae</taxon>
        <taxon>Blastocystis</taxon>
    </lineage>
</organism>
<feature type="chain" id="PRO_5003117680" evidence="1">
    <location>
        <begin position="32"/>
        <end position="61"/>
    </location>
</feature>
<evidence type="ECO:0000313" key="2">
    <source>
        <dbReference type="EMBL" id="CBK21725.2"/>
    </source>
</evidence>